<dbReference type="EMBL" id="VDGV01000093">
    <property type="protein sequence ID" value="TNG89692.1"/>
    <property type="molecule type" value="Genomic_DNA"/>
</dbReference>
<dbReference type="CDD" id="cd01140">
    <property type="entry name" value="FatB"/>
    <property type="match status" value="1"/>
</dbReference>
<evidence type="ECO:0000256" key="2">
    <source>
        <dbReference type="ARBA" id="ARBA00008814"/>
    </source>
</evidence>
<keyword evidence="5" id="KW-0732">Signal</keyword>
<evidence type="ECO:0000313" key="7">
    <source>
        <dbReference type="EMBL" id="TNG89692.1"/>
    </source>
</evidence>
<comment type="subcellular location">
    <subcellularLocation>
        <location evidence="1">Cell envelope</location>
    </subcellularLocation>
</comment>
<dbReference type="InterPro" id="IPR051313">
    <property type="entry name" value="Bact_iron-sidero_bind"/>
</dbReference>
<dbReference type="PANTHER" id="PTHR30532">
    <property type="entry name" value="IRON III DICITRATE-BINDING PERIPLASMIC PROTEIN"/>
    <property type="match status" value="1"/>
</dbReference>
<dbReference type="PROSITE" id="PS50983">
    <property type="entry name" value="FE_B12_PBP"/>
    <property type="match status" value="1"/>
</dbReference>
<evidence type="ECO:0000259" key="6">
    <source>
        <dbReference type="PROSITE" id="PS50983"/>
    </source>
</evidence>
<keyword evidence="8" id="KW-1185">Reference proteome</keyword>
<dbReference type="Pfam" id="PF01497">
    <property type="entry name" value="Peripla_BP_2"/>
    <property type="match status" value="1"/>
</dbReference>
<keyword evidence="4" id="KW-0406">Ion transport</keyword>
<reference evidence="7 8" key="1">
    <citation type="submission" date="2019-05" db="EMBL/GenBank/DDBJ databases">
        <title>Pasteurellaceae isolates from reptiles.</title>
        <authorList>
            <person name="Bojesen A.M."/>
            <person name="Lund E."/>
        </authorList>
    </citation>
    <scope>NUCLEOTIDE SEQUENCE [LARGE SCALE GENOMIC DNA]</scope>
    <source>
        <strain evidence="7 8">ELNT2x</strain>
    </source>
</reference>
<name>A0ABY2XSM2_9PAST</name>
<dbReference type="SUPFAM" id="SSF53807">
    <property type="entry name" value="Helical backbone' metal receptor"/>
    <property type="match status" value="1"/>
</dbReference>
<keyword evidence="3" id="KW-0813">Transport</keyword>
<comment type="caution">
    <text evidence="7">The sequence shown here is derived from an EMBL/GenBank/DDBJ whole genome shotgun (WGS) entry which is preliminary data.</text>
</comment>
<proteinExistence type="inferred from homology"/>
<evidence type="ECO:0000256" key="1">
    <source>
        <dbReference type="ARBA" id="ARBA00004196"/>
    </source>
</evidence>
<dbReference type="Proteomes" id="UP000305526">
    <property type="component" value="Unassembled WGS sequence"/>
</dbReference>
<accession>A0ABY2XSM2</accession>
<keyword evidence="4" id="KW-0410">Iron transport</keyword>
<evidence type="ECO:0000256" key="3">
    <source>
        <dbReference type="ARBA" id="ARBA00022448"/>
    </source>
</evidence>
<keyword evidence="4" id="KW-0408">Iron</keyword>
<protein>
    <submittedName>
        <fullName evidence="7">ABC transporter</fullName>
    </submittedName>
</protein>
<sequence>MLKPTSQQGVNMRNTWRTLAVSLLATVIIGTAQASDIKLSSTIGELDVPQNPKSIAIFDFPALDILDSLGSESVVAVPKSLPLPDYLKKYEDKAYADVGGLMEPNFERLSAVEPELTIISARQSQLVERFKEISPIYYSDIQYLDFYPSFQRNVRNIAEIIGKQTEAATQLQAIDQDLAAIAAKAKGKTALVLLANESNISTFGPNSRYGMIFQDYGFTQADTGIKESRHGMKVSFEYVLDKNPDYIFVVDRTAAITNKSGNAKKVFDNALIKGSKAYQNGNIVFLDSVNWYLVMGGLQSMKAMNQEMLKAVQ</sequence>
<comment type="similarity">
    <text evidence="2">Belongs to the bacterial solute-binding protein 8 family.</text>
</comment>
<dbReference type="InterPro" id="IPR033870">
    <property type="entry name" value="FatB"/>
</dbReference>
<evidence type="ECO:0000313" key="8">
    <source>
        <dbReference type="Proteomes" id="UP000305526"/>
    </source>
</evidence>
<organism evidence="7 8">
    <name type="scientific">Testudinibacter aquarius</name>
    <dbReference type="NCBI Taxonomy" id="1524974"/>
    <lineage>
        <taxon>Bacteria</taxon>
        <taxon>Pseudomonadati</taxon>
        <taxon>Pseudomonadota</taxon>
        <taxon>Gammaproteobacteria</taxon>
        <taxon>Pasteurellales</taxon>
        <taxon>Pasteurellaceae</taxon>
        <taxon>Testudinibacter</taxon>
    </lineage>
</organism>
<evidence type="ECO:0000256" key="5">
    <source>
        <dbReference type="ARBA" id="ARBA00022729"/>
    </source>
</evidence>
<dbReference type="PANTHER" id="PTHR30532:SF28">
    <property type="entry name" value="PETROBACTIN-BINDING PROTEIN YCLQ"/>
    <property type="match status" value="1"/>
</dbReference>
<dbReference type="InterPro" id="IPR002491">
    <property type="entry name" value="ABC_transptr_periplasmic_BD"/>
</dbReference>
<gene>
    <name evidence="7" type="ORF">FHQ21_09980</name>
</gene>
<feature type="domain" description="Fe/B12 periplasmic-binding" evidence="6">
    <location>
        <begin position="54"/>
        <end position="313"/>
    </location>
</feature>
<evidence type="ECO:0000256" key="4">
    <source>
        <dbReference type="ARBA" id="ARBA00022496"/>
    </source>
</evidence>
<dbReference type="Gene3D" id="3.40.50.1980">
    <property type="entry name" value="Nitrogenase molybdenum iron protein domain"/>
    <property type="match status" value="2"/>
</dbReference>